<keyword evidence="3" id="KW-0540">Nuclease</keyword>
<protein>
    <recommendedName>
        <fullName evidence="10">HD Cas3-type domain-containing protein</fullName>
    </recommendedName>
</protein>
<dbReference type="Pfam" id="PF00270">
    <property type="entry name" value="DEAD"/>
    <property type="match status" value="1"/>
</dbReference>
<dbReference type="InterPro" id="IPR006483">
    <property type="entry name" value="CRISPR-assoc_Cas3_HD"/>
</dbReference>
<dbReference type="PANTHER" id="PTHR47963:SF9">
    <property type="entry name" value="CRISPR-ASSOCIATED ENDONUCLEASE_HELICASE CAS3"/>
    <property type="match status" value="1"/>
</dbReference>
<evidence type="ECO:0000259" key="10">
    <source>
        <dbReference type="PROSITE" id="PS51643"/>
    </source>
</evidence>
<dbReference type="SMART" id="SM00490">
    <property type="entry name" value="HELICc"/>
    <property type="match status" value="1"/>
</dbReference>
<dbReference type="InterPro" id="IPR011545">
    <property type="entry name" value="DEAD/DEAH_box_helicase_dom"/>
</dbReference>
<accession>A0A0R1TD11</accession>
<dbReference type="CDD" id="cd17930">
    <property type="entry name" value="DEXHc_cas3"/>
    <property type="match status" value="1"/>
</dbReference>
<keyword evidence="6" id="KW-0378">Hydrolase</keyword>
<gene>
    <name evidence="11" type="ORF">FC36_GL001901</name>
</gene>
<dbReference type="PANTHER" id="PTHR47963">
    <property type="entry name" value="DEAD-BOX ATP-DEPENDENT RNA HELICASE 47, MITOCHONDRIAL"/>
    <property type="match status" value="1"/>
</dbReference>
<dbReference type="Gene3D" id="3.40.50.300">
    <property type="entry name" value="P-loop containing nucleotide triphosphate hydrolases"/>
    <property type="match status" value="2"/>
</dbReference>
<evidence type="ECO:0000256" key="8">
    <source>
        <dbReference type="ARBA" id="ARBA00022840"/>
    </source>
</evidence>
<dbReference type="GO" id="GO:0046872">
    <property type="term" value="F:metal ion binding"/>
    <property type="evidence" value="ECO:0007669"/>
    <property type="project" value="UniProtKB-KW"/>
</dbReference>
<dbReference type="GO" id="GO:0003723">
    <property type="term" value="F:RNA binding"/>
    <property type="evidence" value="ECO:0007669"/>
    <property type="project" value="TreeGrafter"/>
</dbReference>
<evidence type="ECO:0000313" key="11">
    <source>
        <dbReference type="EMBL" id="KRL76658.1"/>
    </source>
</evidence>
<dbReference type="CDD" id="cd09641">
    <property type="entry name" value="Cas3''_I"/>
    <property type="match status" value="1"/>
</dbReference>
<dbReference type="SMART" id="SM00487">
    <property type="entry name" value="DEXDc"/>
    <property type="match status" value="1"/>
</dbReference>
<reference evidence="11 12" key="1">
    <citation type="journal article" date="2015" name="Genome Announc.">
        <title>Expanding the biotechnology potential of lactobacilli through comparative genomics of 213 strains and associated genera.</title>
        <authorList>
            <person name="Sun Z."/>
            <person name="Harris H.M."/>
            <person name="McCann A."/>
            <person name="Guo C."/>
            <person name="Argimon S."/>
            <person name="Zhang W."/>
            <person name="Yang X."/>
            <person name="Jeffery I.B."/>
            <person name="Cooney J.C."/>
            <person name="Kagawa T.F."/>
            <person name="Liu W."/>
            <person name="Song Y."/>
            <person name="Salvetti E."/>
            <person name="Wrobel A."/>
            <person name="Rasinkangas P."/>
            <person name="Parkhill J."/>
            <person name="Rea M.C."/>
            <person name="O'Sullivan O."/>
            <person name="Ritari J."/>
            <person name="Douillard F.P."/>
            <person name="Paul Ross R."/>
            <person name="Yang R."/>
            <person name="Briner A.E."/>
            <person name="Felis G.E."/>
            <person name="de Vos W.M."/>
            <person name="Barrangou R."/>
            <person name="Klaenhammer T.R."/>
            <person name="Caufield P.W."/>
            <person name="Cui Y."/>
            <person name="Zhang H."/>
            <person name="O'Toole P.W."/>
        </authorList>
    </citation>
    <scope>NUCLEOTIDE SEQUENCE [LARGE SCALE GENOMIC DNA]</scope>
    <source>
        <strain evidence="11 12">DSM 15833</strain>
    </source>
</reference>
<dbReference type="AlphaFoldDB" id="A0A0R1TD11"/>
<dbReference type="GO" id="GO:0003724">
    <property type="term" value="F:RNA helicase activity"/>
    <property type="evidence" value="ECO:0007669"/>
    <property type="project" value="TreeGrafter"/>
</dbReference>
<dbReference type="NCBIfam" id="TIGR01587">
    <property type="entry name" value="cas3_core"/>
    <property type="match status" value="1"/>
</dbReference>
<dbReference type="InterPro" id="IPR006474">
    <property type="entry name" value="Helicase_Cas3_CRISPR-ass_core"/>
</dbReference>
<dbReference type="Pfam" id="PF18395">
    <property type="entry name" value="Cas3_C"/>
    <property type="match status" value="1"/>
</dbReference>
<proteinExistence type="inferred from homology"/>
<dbReference type="InterPro" id="IPR027417">
    <property type="entry name" value="P-loop_NTPase"/>
</dbReference>
<dbReference type="SUPFAM" id="SSF52540">
    <property type="entry name" value="P-loop containing nucleoside triphosphate hydrolases"/>
    <property type="match status" value="1"/>
</dbReference>
<dbReference type="NCBIfam" id="TIGR01596">
    <property type="entry name" value="cas3_HD"/>
    <property type="match status" value="1"/>
</dbReference>
<evidence type="ECO:0000256" key="4">
    <source>
        <dbReference type="ARBA" id="ARBA00022723"/>
    </source>
</evidence>
<dbReference type="InterPro" id="IPR038257">
    <property type="entry name" value="CRISPR-assoc_Cas3_HD_sf"/>
</dbReference>
<evidence type="ECO:0000256" key="9">
    <source>
        <dbReference type="ARBA" id="ARBA00023118"/>
    </source>
</evidence>
<evidence type="ECO:0000256" key="2">
    <source>
        <dbReference type="ARBA" id="ARBA00009046"/>
    </source>
</evidence>
<evidence type="ECO:0000256" key="6">
    <source>
        <dbReference type="ARBA" id="ARBA00022801"/>
    </source>
</evidence>
<dbReference type="Pfam" id="PF22590">
    <property type="entry name" value="Cas3-like_C_2"/>
    <property type="match status" value="1"/>
</dbReference>
<organism evidence="11 12">
    <name type="scientific">Ligilactobacillus equi DSM 15833 = JCM 10991</name>
    <dbReference type="NCBI Taxonomy" id="1423740"/>
    <lineage>
        <taxon>Bacteria</taxon>
        <taxon>Bacillati</taxon>
        <taxon>Bacillota</taxon>
        <taxon>Bacilli</taxon>
        <taxon>Lactobacillales</taxon>
        <taxon>Lactobacillaceae</taxon>
        <taxon>Ligilactobacillus</taxon>
    </lineage>
</organism>
<evidence type="ECO:0000256" key="7">
    <source>
        <dbReference type="ARBA" id="ARBA00022806"/>
    </source>
</evidence>
<comment type="similarity">
    <text evidence="1">In the N-terminal section; belongs to the CRISPR-associated nuclease Cas3-HD family.</text>
</comment>
<comment type="similarity">
    <text evidence="2">In the central section; belongs to the CRISPR-associated helicase Cas3 family.</text>
</comment>
<dbReference type="PROSITE" id="PS51643">
    <property type="entry name" value="HD_CAS3"/>
    <property type="match status" value="1"/>
</dbReference>
<dbReference type="InterPro" id="IPR014001">
    <property type="entry name" value="Helicase_ATP-bd"/>
</dbReference>
<dbReference type="InterPro" id="IPR001650">
    <property type="entry name" value="Helicase_C-like"/>
</dbReference>
<dbReference type="GO" id="GO:0004518">
    <property type="term" value="F:nuclease activity"/>
    <property type="evidence" value="ECO:0007669"/>
    <property type="project" value="UniProtKB-KW"/>
</dbReference>
<dbReference type="Pfam" id="PF18019">
    <property type="entry name" value="Cas3_HD"/>
    <property type="match status" value="1"/>
</dbReference>
<evidence type="ECO:0000256" key="5">
    <source>
        <dbReference type="ARBA" id="ARBA00022741"/>
    </source>
</evidence>
<feature type="domain" description="HD Cas3-type" evidence="10">
    <location>
        <begin position="1"/>
        <end position="171"/>
    </location>
</feature>
<sequence>MGEGGAQKLVKFIAVVHDIGKATPVFQRKKSYDHNDNLDWELLHKLEREGLKGLSEALFTQVKVSPHTVAGEAILEEAGLNPTIGALIGGHHGKPLSQNSQPKKQLIVYSENYYQDSGNKEIKQKWKNIHSELINMGLREAEYDDIHDVPKELSQPSAVIIEGLLVMADWLASSESMSDGRKLFPLIDINQKFKDSDLEERFEKAILNWYSEEGWSPEVVSNTKNTYQHYWGFSPRFVQEKITDKVKEIANPGIAVIEAPMGIGKTELALVLAQEMAAKTGADGLYIGLPTQATTNAMFGRVNEWLTKVAQDQEENLSIKLMHGKAKFNKIYRNLPDAWEIDADGGDENFGTVSVSTWFSGKKSILTKFTVGTIDNLLLLGLKQKHLYLRHLAFSGKVVILDEVHAYDAYMSSYLEKALQWLGAYHVPVILLSATLPKQKRKDLVEAYLIGKYQKKKILEKAITFPNDWAETKAYPLLTVTDENKLLQVTRFSMSNEEGKEVAVKCINFEDLDLVELVLEKISNGGVAGIIVNTVKRAQSLAKFFEEIDVDFLVLHSAFVSPERARIEEKLQHLIGKNGERPYKMVIIGTQVLEQSLDVDFDILFTDIAPMDLLLQRIGRLHRHNILRPSKLKCPEIYILGIEDNGFYGEANEDIYTKYLLMRTEYYLPKKLQLPNDISFLVQEVYDFDDELVIEGFENAKEEFMNLKNRAKEKSKVFQIGKPIRGKRASLAGWLDREHSDPKMDDLKAAAAVRDIQETIEVILVKQTTSGYCLLSGQLIENVTSEELANQTVRLPYAVIKNLTETIAKLEDITRKKFYTWQSDPWLKGQLALVLDNHQHVKLNGYDLIYDSGCGLSYEGGEQ</sequence>
<keyword evidence="4" id="KW-0479">Metal-binding</keyword>
<dbReference type="STRING" id="1423740.FC36_GL001901"/>
<evidence type="ECO:0000256" key="3">
    <source>
        <dbReference type="ARBA" id="ARBA00022722"/>
    </source>
</evidence>
<dbReference type="GO" id="GO:0005524">
    <property type="term" value="F:ATP binding"/>
    <property type="evidence" value="ECO:0007669"/>
    <property type="project" value="UniProtKB-KW"/>
</dbReference>
<dbReference type="PATRIC" id="fig|1423740.3.peg.2061"/>
<dbReference type="GO" id="GO:0051607">
    <property type="term" value="P:defense response to virus"/>
    <property type="evidence" value="ECO:0007669"/>
    <property type="project" value="UniProtKB-KW"/>
</dbReference>
<dbReference type="Gene3D" id="1.10.3210.30">
    <property type="match status" value="1"/>
</dbReference>
<keyword evidence="8" id="KW-0067">ATP-binding</keyword>
<keyword evidence="7" id="KW-0347">Helicase</keyword>
<dbReference type="GO" id="GO:0016787">
    <property type="term" value="F:hydrolase activity"/>
    <property type="evidence" value="ECO:0007669"/>
    <property type="project" value="UniProtKB-KW"/>
</dbReference>
<dbReference type="Proteomes" id="UP000051048">
    <property type="component" value="Unassembled WGS sequence"/>
</dbReference>
<keyword evidence="9" id="KW-0051">Antiviral defense</keyword>
<name>A0A0R1TD11_9LACO</name>
<comment type="caution">
    <text evidence="11">The sequence shown here is derived from an EMBL/GenBank/DDBJ whole genome shotgun (WGS) entry which is preliminary data.</text>
</comment>
<evidence type="ECO:0000256" key="1">
    <source>
        <dbReference type="ARBA" id="ARBA00006847"/>
    </source>
</evidence>
<dbReference type="InterPro" id="IPR054712">
    <property type="entry name" value="Cas3-like_dom"/>
</dbReference>
<keyword evidence="5" id="KW-0547">Nucleotide-binding</keyword>
<dbReference type="InterPro" id="IPR050547">
    <property type="entry name" value="DEAD_box_RNA_helicases"/>
</dbReference>
<evidence type="ECO:0000313" key="12">
    <source>
        <dbReference type="Proteomes" id="UP000051048"/>
    </source>
</evidence>
<dbReference type="EMBL" id="AZFH01000198">
    <property type="protein sequence ID" value="KRL76658.1"/>
    <property type="molecule type" value="Genomic_DNA"/>
</dbReference>
<dbReference type="InterPro" id="IPR041372">
    <property type="entry name" value="Cas3_C"/>
</dbReference>